<reference evidence="4" key="1">
    <citation type="journal article" date="2019" name="Int. J. Syst. Evol. Microbiol.">
        <title>The Global Catalogue of Microorganisms (GCM) 10K type strain sequencing project: providing services to taxonomists for standard genome sequencing and annotation.</title>
        <authorList>
            <consortium name="The Broad Institute Genomics Platform"/>
            <consortium name="The Broad Institute Genome Sequencing Center for Infectious Disease"/>
            <person name="Wu L."/>
            <person name="Ma J."/>
        </authorList>
    </citation>
    <scope>NUCLEOTIDE SEQUENCE [LARGE SCALE GENOMIC DNA]</scope>
    <source>
        <strain evidence="4">KCTC 23713</strain>
    </source>
</reference>
<dbReference type="Gene3D" id="1.10.443.10">
    <property type="entry name" value="Intergrase catalytic core"/>
    <property type="match status" value="1"/>
</dbReference>
<dbReference type="InterPro" id="IPR002104">
    <property type="entry name" value="Integrase_catalytic"/>
</dbReference>
<evidence type="ECO:0000313" key="3">
    <source>
        <dbReference type="EMBL" id="GHD70213.1"/>
    </source>
</evidence>
<protein>
    <recommendedName>
        <fullName evidence="2">Tyr recombinase domain-containing protein</fullName>
    </recommendedName>
</protein>
<dbReference type="EMBL" id="BMYP01000001">
    <property type="protein sequence ID" value="GHD70213.1"/>
    <property type="molecule type" value="Genomic_DNA"/>
</dbReference>
<evidence type="ECO:0000259" key="2">
    <source>
        <dbReference type="PROSITE" id="PS51898"/>
    </source>
</evidence>
<keyword evidence="1" id="KW-0233">DNA recombination</keyword>
<evidence type="ECO:0000256" key="1">
    <source>
        <dbReference type="ARBA" id="ARBA00023172"/>
    </source>
</evidence>
<dbReference type="SUPFAM" id="SSF56349">
    <property type="entry name" value="DNA breaking-rejoining enzymes"/>
    <property type="match status" value="1"/>
</dbReference>
<proteinExistence type="predicted"/>
<sequence>MNAVNVFYAFCRNYQIDLVARFLAGKYLSVVECELLSNFARQSFGAEAKRHQKVVELGKVRRGFTYALPSVAGPTHFKRLTHIADFAEWLAKYLLSHVSQERMGGIAEMHAQLLRHRGLATQRKDDFKEAEFTRRHNQILNELITPGAERNPFRADLQLRNLLLVELLRQTGIRQGEALSLQVRDIDQVKRQITIRRRHDAKDDPRVNQPVAKTEGRTIPIGSYLTEILVQYVSQRRTVPGATKHRYLFVTHKSG</sequence>
<evidence type="ECO:0000313" key="4">
    <source>
        <dbReference type="Proteomes" id="UP000662678"/>
    </source>
</evidence>
<comment type="caution">
    <text evidence="3">The sequence shown here is derived from an EMBL/GenBank/DDBJ whole genome shotgun (WGS) entry which is preliminary data.</text>
</comment>
<gene>
    <name evidence="3" type="ORF">GCM10011419_00010</name>
</gene>
<accession>A0ABQ3H633</accession>
<keyword evidence="4" id="KW-1185">Reference proteome</keyword>
<dbReference type="InterPro" id="IPR011010">
    <property type="entry name" value="DNA_brk_join_enz"/>
</dbReference>
<dbReference type="PROSITE" id="PS51898">
    <property type="entry name" value="TYR_RECOMBINASE"/>
    <property type="match status" value="1"/>
</dbReference>
<feature type="domain" description="Tyr recombinase" evidence="2">
    <location>
        <begin position="123"/>
        <end position="255"/>
    </location>
</feature>
<name>A0ABQ3H633_9NEIS</name>
<dbReference type="InterPro" id="IPR013762">
    <property type="entry name" value="Integrase-like_cat_sf"/>
</dbReference>
<dbReference type="Proteomes" id="UP000662678">
    <property type="component" value="Unassembled WGS sequence"/>
</dbReference>
<organism evidence="3 4">
    <name type="scientific">Vogesella fluminis</name>
    <dbReference type="NCBI Taxonomy" id="1069161"/>
    <lineage>
        <taxon>Bacteria</taxon>
        <taxon>Pseudomonadati</taxon>
        <taxon>Pseudomonadota</taxon>
        <taxon>Betaproteobacteria</taxon>
        <taxon>Neisseriales</taxon>
        <taxon>Chromobacteriaceae</taxon>
        <taxon>Vogesella</taxon>
    </lineage>
</organism>
<dbReference type="Pfam" id="PF00589">
    <property type="entry name" value="Phage_integrase"/>
    <property type="match status" value="1"/>
</dbReference>